<dbReference type="Proteomes" id="UP000323608">
    <property type="component" value="Unassembled WGS sequence"/>
</dbReference>
<keyword evidence="6 9" id="KW-1133">Transmembrane helix</keyword>
<keyword evidence="3" id="KW-1003">Cell membrane</keyword>
<dbReference type="AlphaFoldDB" id="A0A5B0VRD9"/>
<name>A0A5B0VRD9_RHITR</name>
<feature type="transmembrane region" description="Helical" evidence="9">
    <location>
        <begin position="162"/>
        <end position="179"/>
    </location>
</feature>
<dbReference type="InterPro" id="IPR003834">
    <property type="entry name" value="Cyt_c_assmbl_TM_dom"/>
</dbReference>
<evidence type="ECO:0000313" key="11">
    <source>
        <dbReference type="EMBL" id="KAA1177177.1"/>
    </source>
</evidence>
<dbReference type="InterPro" id="IPR036249">
    <property type="entry name" value="Thioredoxin-like_sf"/>
</dbReference>
<evidence type="ECO:0000313" key="12">
    <source>
        <dbReference type="Proteomes" id="UP000323608"/>
    </source>
</evidence>
<comment type="caution">
    <text evidence="11">The sequence shown here is derived from an EMBL/GenBank/DDBJ whole genome shotgun (WGS) entry which is preliminary data.</text>
</comment>
<evidence type="ECO:0000256" key="9">
    <source>
        <dbReference type="SAM" id="Phobius"/>
    </source>
</evidence>
<sequence length="382" mass="40336">MCDAASFCLQVMQSHSPQRSRFSGRRRPGREKICRSPCNHQSRLAPLASLFALLALSMFGLYELQLPSAWVAGLSRFGKRGGGSVGSAAVLGFSSAFIIGPCVTAPLAGALLYVARTGDIALGAGLLFALGLGKGIPLIIFGTAGGQALPRAGAWMSSVKHVFGFVFFAFAIWMAEPVIPEWLPLGLWGVWAMAIAVFLGAFDVTKGRSTPMRMGLQALGLIAAVYAVILIVGLAAGSIDPVRPLNGLGGVQTVSRTNPEARMALLTSRSQLSAELDAARSDGKASLVYFTADWCVSCRSIDRNVFSQKKIADALTPLKTFKVDLTNIGADQRDLMRALDVVGPPTMIFFRADQREAKAGRLVGEFGADQVLKAVSVAGAGT</sequence>
<dbReference type="PANTHER" id="PTHR32234">
    <property type="entry name" value="THIOL:DISULFIDE INTERCHANGE PROTEIN DSBD"/>
    <property type="match status" value="1"/>
</dbReference>
<keyword evidence="8" id="KW-0676">Redox-active center</keyword>
<feature type="transmembrane region" description="Helical" evidence="9">
    <location>
        <begin position="44"/>
        <end position="64"/>
    </location>
</feature>
<organism evidence="11 12">
    <name type="scientific">Rhizobium tropici</name>
    <dbReference type="NCBI Taxonomy" id="398"/>
    <lineage>
        <taxon>Bacteria</taxon>
        <taxon>Pseudomonadati</taxon>
        <taxon>Pseudomonadota</taxon>
        <taxon>Alphaproteobacteria</taxon>
        <taxon>Hyphomicrobiales</taxon>
        <taxon>Rhizobiaceae</taxon>
        <taxon>Rhizobium/Agrobacterium group</taxon>
        <taxon>Rhizobium</taxon>
    </lineage>
</organism>
<evidence type="ECO:0000256" key="5">
    <source>
        <dbReference type="ARBA" id="ARBA00022748"/>
    </source>
</evidence>
<feature type="transmembrane region" description="Helical" evidence="9">
    <location>
        <begin position="185"/>
        <end position="204"/>
    </location>
</feature>
<dbReference type="PROSITE" id="PS00194">
    <property type="entry name" value="THIOREDOXIN_1"/>
    <property type="match status" value="1"/>
</dbReference>
<dbReference type="InterPro" id="IPR013766">
    <property type="entry name" value="Thioredoxin_domain"/>
</dbReference>
<keyword evidence="7 9" id="KW-0472">Membrane</keyword>
<dbReference type="Pfam" id="PF02683">
    <property type="entry name" value="DsbD_TM"/>
    <property type="match status" value="1"/>
</dbReference>
<proteinExistence type="predicted"/>
<dbReference type="OrthoDB" id="9811036at2"/>
<dbReference type="SUPFAM" id="SSF52833">
    <property type="entry name" value="Thioredoxin-like"/>
    <property type="match status" value="1"/>
</dbReference>
<dbReference type="GO" id="GO:0005886">
    <property type="term" value="C:plasma membrane"/>
    <property type="evidence" value="ECO:0007669"/>
    <property type="project" value="UniProtKB-SubCell"/>
</dbReference>
<keyword evidence="5" id="KW-0201">Cytochrome c-type biogenesis</keyword>
<evidence type="ECO:0000259" key="10">
    <source>
        <dbReference type="PROSITE" id="PS51352"/>
    </source>
</evidence>
<feature type="transmembrane region" description="Helical" evidence="9">
    <location>
        <begin position="120"/>
        <end position="141"/>
    </location>
</feature>
<evidence type="ECO:0000256" key="8">
    <source>
        <dbReference type="ARBA" id="ARBA00023284"/>
    </source>
</evidence>
<dbReference type="InterPro" id="IPR017937">
    <property type="entry name" value="Thioredoxin_CS"/>
</dbReference>
<reference evidence="11 12" key="1">
    <citation type="submission" date="2019-07" db="EMBL/GenBank/DDBJ databases">
        <title>The Draft Genome Sequence of Rhizobium tropici SARCC-755 Associated with Superior Nodulation on Pigeonpea (Cajanus cajan (L.) Millsp.).</title>
        <authorList>
            <person name="Bopape F.L."/>
            <person name="Hassen A.I."/>
            <person name="Swanevelder Z.H."/>
            <person name="Gwata E.T."/>
        </authorList>
    </citation>
    <scope>NUCLEOTIDE SEQUENCE [LARGE SCALE GENOMIC DNA]</scope>
    <source>
        <strain evidence="11 12">SARCC-755</strain>
    </source>
</reference>
<dbReference type="EMBL" id="VNIP01000013">
    <property type="protein sequence ID" value="KAA1177177.1"/>
    <property type="molecule type" value="Genomic_DNA"/>
</dbReference>
<dbReference type="InterPro" id="IPR012336">
    <property type="entry name" value="Thioredoxin-like_fold"/>
</dbReference>
<evidence type="ECO:0000256" key="7">
    <source>
        <dbReference type="ARBA" id="ARBA00023136"/>
    </source>
</evidence>
<comment type="function">
    <text evidence="1">May be required for disulfide bond formation in some proteins.</text>
</comment>
<keyword evidence="4 9" id="KW-0812">Transmembrane</keyword>
<dbReference type="GO" id="GO:0015035">
    <property type="term" value="F:protein-disulfide reductase activity"/>
    <property type="evidence" value="ECO:0007669"/>
    <property type="project" value="TreeGrafter"/>
</dbReference>
<feature type="transmembrane region" description="Helical" evidence="9">
    <location>
        <begin position="85"/>
        <end position="114"/>
    </location>
</feature>
<feature type="transmembrane region" description="Helical" evidence="9">
    <location>
        <begin position="216"/>
        <end position="236"/>
    </location>
</feature>
<accession>A0A5B0VRD9</accession>
<evidence type="ECO:0000256" key="4">
    <source>
        <dbReference type="ARBA" id="ARBA00022692"/>
    </source>
</evidence>
<comment type="subcellular location">
    <subcellularLocation>
        <location evidence="2">Cell membrane</location>
        <topology evidence="2">Multi-pass membrane protein</topology>
    </subcellularLocation>
</comment>
<dbReference type="Gene3D" id="3.40.30.10">
    <property type="entry name" value="Glutaredoxin"/>
    <property type="match status" value="1"/>
</dbReference>
<dbReference type="GO" id="GO:0017004">
    <property type="term" value="P:cytochrome complex assembly"/>
    <property type="evidence" value="ECO:0007669"/>
    <property type="project" value="UniProtKB-KW"/>
</dbReference>
<gene>
    <name evidence="11" type="ORF">FP026_25075</name>
</gene>
<protein>
    <recommendedName>
        <fullName evidence="10">Thioredoxin domain-containing protein</fullName>
    </recommendedName>
</protein>
<dbReference type="Pfam" id="PF13098">
    <property type="entry name" value="Thioredoxin_2"/>
    <property type="match status" value="1"/>
</dbReference>
<dbReference type="PANTHER" id="PTHR32234:SF0">
    <property type="entry name" value="THIOL:DISULFIDE INTERCHANGE PROTEIN DSBD"/>
    <property type="match status" value="1"/>
</dbReference>
<dbReference type="GO" id="GO:0045454">
    <property type="term" value="P:cell redox homeostasis"/>
    <property type="evidence" value="ECO:0007669"/>
    <property type="project" value="TreeGrafter"/>
</dbReference>
<dbReference type="PROSITE" id="PS51352">
    <property type="entry name" value="THIOREDOXIN_2"/>
    <property type="match status" value="1"/>
</dbReference>
<feature type="domain" description="Thioredoxin" evidence="10">
    <location>
        <begin position="252"/>
        <end position="380"/>
    </location>
</feature>
<evidence type="ECO:0000256" key="1">
    <source>
        <dbReference type="ARBA" id="ARBA00003565"/>
    </source>
</evidence>
<evidence type="ECO:0000256" key="6">
    <source>
        <dbReference type="ARBA" id="ARBA00022989"/>
    </source>
</evidence>
<evidence type="ECO:0000256" key="2">
    <source>
        <dbReference type="ARBA" id="ARBA00004651"/>
    </source>
</evidence>
<evidence type="ECO:0000256" key="3">
    <source>
        <dbReference type="ARBA" id="ARBA00022475"/>
    </source>
</evidence>